<dbReference type="EMBL" id="LWMS01000042">
    <property type="protein sequence ID" value="PWL07882.1"/>
    <property type="molecule type" value="Genomic_DNA"/>
</dbReference>
<organism evidence="1 3">
    <name type="scientific">Methanosphaera cuniculi</name>
    <dbReference type="NCBI Taxonomy" id="1077256"/>
    <lineage>
        <taxon>Archaea</taxon>
        <taxon>Methanobacteriati</taxon>
        <taxon>Methanobacteriota</taxon>
        <taxon>Methanomada group</taxon>
        <taxon>Methanobacteria</taxon>
        <taxon>Methanobacteriales</taxon>
        <taxon>Methanobacteriaceae</taxon>
        <taxon>Methanosphaera</taxon>
    </lineage>
</organism>
<dbReference type="OrthoDB" id="81942at2157"/>
<name>A0A2A2HDL9_9EURY</name>
<dbReference type="Proteomes" id="UP000217528">
    <property type="component" value="Unassembled WGS sequence"/>
</dbReference>
<dbReference type="EMBL" id="LMVN01000019">
    <property type="protein sequence ID" value="PAV07313.1"/>
    <property type="molecule type" value="Genomic_DNA"/>
</dbReference>
<evidence type="ECO:0000313" key="3">
    <source>
        <dbReference type="Proteomes" id="UP000217528"/>
    </source>
</evidence>
<dbReference type="RefSeq" id="WP_095608682.1">
    <property type="nucleotide sequence ID" value="NZ_LMVN01000019.1"/>
</dbReference>
<keyword evidence="3" id="KW-1185">Reference proteome</keyword>
<proteinExistence type="predicted"/>
<protein>
    <submittedName>
        <fullName evidence="1">Uncharacterized protein</fullName>
    </submittedName>
</protein>
<dbReference type="Proteomes" id="UP000246004">
    <property type="component" value="Unassembled WGS sequence"/>
</dbReference>
<sequence length="101" mass="11698">MKSAIKRIIMGNFNNAENSTSNISSITQGENMTSNNRIYQNEEAGDYIETTYKGINVCVRENYLYYNPQNDKIYYSKEEEAEDLYQLSKEMTKSSLPNLDI</sequence>
<gene>
    <name evidence="1" type="ORF">ASJ82_00245</name>
    <name evidence="2" type="ORF">MSCUN_11250</name>
</gene>
<evidence type="ECO:0000313" key="4">
    <source>
        <dbReference type="Proteomes" id="UP000246004"/>
    </source>
</evidence>
<reference evidence="2 4" key="1">
    <citation type="submission" date="2016-04" db="EMBL/GenBank/DDBJ databases">
        <title>Genome sequence of Methanosphaera cuniculi DSM 4103.</title>
        <authorList>
            <person name="Poehlein A."/>
            <person name="Seedorf H."/>
            <person name="Daniel R."/>
        </authorList>
    </citation>
    <scope>NUCLEOTIDE SEQUENCE [LARGE SCALE GENOMIC DNA]</scope>
    <source>
        <strain evidence="2 4">DSM 4103</strain>
    </source>
</reference>
<evidence type="ECO:0000313" key="1">
    <source>
        <dbReference type="EMBL" id="PAV07313.1"/>
    </source>
</evidence>
<dbReference type="AlphaFoldDB" id="A0A2A2HDL9"/>
<reference evidence="1 3" key="2">
    <citation type="journal article" date="2017" name="BMC Genomics">
        <title>Genomic analysis of methanogenic archaea reveals a shift towards energy conservation.</title>
        <authorList>
            <person name="Gilmore S.P."/>
            <person name="Henske J.K."/>
            <person name="Sexton J.A."/>
            <person name="Solomon K.V."/>
            <person name="Seppala S."/>
            <person name="Yoo J.I."/>
            <person name="Huyett L.M."/>
            <person name="Pressman A."/>
            <person name="Cogan J.Z."/>
            <person name="Kivenson V."/>
            <person name="Peng X."/>
            <person name="Tan Y."/>
            <person name="Valentine D.L."/>
            <person name="O'Malley M.A."/>
        </authorList>
    </citation>
    <scope>NUCLEOTIDE SEQUENCE [LARGE SCALE GENOMIC DNA]</scope>
    <source>
        <strain evidence="1 3">1R-7</strain>
    </source>
</reference>
<evidence type="ECO:0000313" key="2">
    <source>
        <dbReference type="EMBL" id="PWL07882.1"/>
    </source>
</evidence>
<accession>A0A2A2HDL9</accession>
<comment type="caution">
    <text evidence="1">The sequence shown here is derived from an EMBL/GenBank/DDBJ whole genome shotgun (WGS) entry which is preliminary data.</text>
</comment>